<dbReference type="PANTHER" id="PTHR33922:SF2">
    <property type="entry name" value="OS07G0589600 PROTEIN"/>
    <property type="match status" value="1"/>
</dbReference>
<keyword evidence="1" id="KW-0175">Coiled coil</keyword>
<evidence type="ECO:0000313" key="4">
    <source>
        <dbReference type="Proteomes" id="UP000188268"/>
    </source>
</evidence>
<keyword evidence="4" id="KW-1185">Reference proteome</keyword>
<dbReference type="OrthoDB" id="778913at2759"/>
<feature type="compositionally biased region" description="Low complexity" evidence="2">
    <location>
        <begin position="242"/>
        <end position="275"/>
    </location>
</feature>
<dbReference type="PANTHER" id="PTHR33922">
    <property type="entry name" value="OS01G0888066 PROTEIN-RELATED"/>
    <property type="match status" value="1"/>
</dbReference>
<feature type="compositionally biased region" description="Low complexity" evidence="2">
    <location>
        <begin position="118"/>
        <end position="148"/>
    </location>
</feature>
<feature type="region of interest" description="Disordered" evidence="2">
    <location>
        <begin position="240"/>
        <end position="275"/>
    </location>
</feature>
<dbReference type="Gramene" id="OMO56535">
    <property type="protein sequence ID" value="OMO56535"/>
    <property type="gene ID" value="CCACVL1_26478"/>
</dbReference>
<evidence type="ECO:0000313" key="3">
    <source>
        <dbReference type="EMBL" id="OMO56535.1"/>
    </source>
</evidence>
<dbReference type="Proteomes" id="UP000188268">
    <property type="component" value="Unassembled WGS sequence"/>
</dbReference>
<feature type="region of interest" description="Disordered" evidence="2">
    <location>
        <begin position="118"/>
        <end position="213"/>
    </location>
</feature>
<gene>
    <name evidence="3" type="ORF">CCACVL1_26478</name>
</gene>
<dbReference type="AlphaFoldDB" id="A0A1R3GEM1"/>
<feature type="compositionally biased region" description="Low complexity" evidence="2">
    <location>
        <begin position="155"/>
        <end position="176"/>
    </location>
</feature>
<comment type="caution">
    <text evidence="3">The sequence shown here is derived from an EMBL/GenBank/DDBJ whole genome shotgun (WGS) entry which is preliminary data.</text>
</comment>
<dbReference type="OMA" id="CKCSVET"/>
<accession>A0A1R3GEM1</accession>
<reference evidence="3 4" key="1">
    <citation type="submission" date="2013-09" db="EMBL/GenBank/DDBJ databases">
        <title>Corchorus capsularis genome sequencing.</title>
        <authorList>
            <person name="Alam M."/>
            <person name="Haque M.S."/>
            <person name="Islam M.S."/>
            <person name="Emdad E.M."/>
            <person name="Islam M.M."/>
            <person name="Ahmed B."/>
            <person name="Halim A."/>
            <person name="Hossen Q.M.M."/>
            <person name="Hossain M.Z."/>
            <person name="Ahmed R."/>
            <person name="Khan M.M."/>
            <person name="Islam R."/>
            <person name="Rashid M.M."/>
            <person name="Khan S.A."/>
            <person name="Rahman M.S."/>
            <person name="Alam M."/>
        </authorList>
    </citation>
    <scope>NUCLEOTIDE SEQUENCE [LARGE SCALE GENOMIC DNA]</scope>
    <source>
        <strain evidence="4">cv. CVL-1</strain>
        <tissue evidence="3">Whole seedling</tissue>
    </source>
</reference>
<protein>
    <submittedName>
        <fullName evidence="3">Uncharacterized protein</fullName>
    </submittedName>
</protein>
<organism evidence="3 4">
    <name type="scientific">Corchorus capsularis</name>
    <name type="common">Jute</name>
    <dbReference type="NCBI Taxonomy" id="210143"/>
    <lineage>
        <taxon>Eukaryota</taxon>
        <taxon>Viridiplantae</taxon>
        <taxon>Streptophyta</taxon>
        <taxon>Embryophyta</taxon>
        <taxon>Tracheophyta</taxon>
        <taxon>Spermatophyta</taxon>
        <taxon>Magnoliopsida</taxon>
        <taxon>eudicotyledons</taxon>
        <taxon>Gunneridae</taxon>
        <taxon>Pentapetalae</taxon>
        <taxon>rosids</taxon>
        <taxon>malvids</taxon>
        <taxon>Malvales</taxon>
        <taxon>Malvaceae</taxon>
        <taxon>Grewioideae</taxon>
        <taxon>Apeibeae</taxon>
        <taxon>Corchorus</taxon>
    </lineage>
</organism>
<dbReference type="EMBL" id="AWWV01014486">
    <property type="protein sequence ID" value="OMO56535.1"/>
    <property type="molecule type" value="Genomic_DNA"/>
</dbReference>
<evidence type="ECO:0000256" key="2">
    <source>
        <dbReference type="SAM" id="MobiDB-lite"/>
    </source>
</evidence>
<name>A0A1R3GEM1_COCAP</name>
<sequence>MEESALINWEADEEEEEALSLCDLPVNLVEEENKVQPITNDENGEPQGIKTEEDFNFGSLGGSLSTEPAEMCAADEVFFKGQILPLRLSVSSDSGLAGFRQDSRRCLSRSESLDHGSLSRFASVSSSSRSSSIGSSHFSRSSSNSNNSMTVTARNFNSNSNSSSSFSSNSNSNSNSKSESKPIKIRNNFNSHPSPKPQIRLSKTRPLNHVSSRNQKSTMWEFFRLGLVRAPELELQDLKVRSNNNNANRNSVSRNSSCNSSNSSSSTKNNNNNSTNIEVAKNQQDLNKGNNFLEKKLGFFSGCKCSVNAVETIPLNNIVIIKSSSNKINHNEKEKGKALMSYGAMEEKKKLLQELKIKKKLKEKEKEKKQEGKQALSRHRTFEWLKELSVSHASYVDEEAS</sequence>
<evidence type="ECO:0000256" key="1">
    <source>
        <dbReference type="SAM" id="Coils"/>
    </source>
</evidence>
<proteinExistence type="predicted"/>
<feature type="coiled-coil region" evidence="1">
    <location>
        <begin position="345"/>
        <end position="378"/>
    </location>
</feature>